<reference evidence="2 3" key="1">
    <citation type="journal article" date="2015" name="Genome Announc.">
        <title>Expanding the biotechnology potential of lactobacilli through comparative genomics of 213 strains and associated genera.</title>
        <authorList>
            <person name="Sun Z."/>
            <person name="Harris H.M."/>
            <person name="McCann A."/>
            <person name="Guo C."/>
            <person name="Argimon S."/>
            <person name="Zhang W."/>
            <person name="Yang X."/>
            <person name="Jeffery I.B."/>
            <person name="Cooney J.C."/>
            <person name="Kagawa T.F."/>
            <person name="Liu W."/>
            <person name="Song Y."/>
            <person name="Salvetti E."/>
            <person name="Wrobel A."/>
            <person name="Rasinkangas P."/>
            <person name="Parkhill J."/>
            <person name="Rea M.C."/>
            <person name="O'Sullivan O."/>
            <person name="Ritari J."/>
            <person name="Douillard F.P."/>
            <person name="Paul Ross R."/>
            <person name="Yang R."/>
            <person name="Briner A.E."/>
            <person name="Felis G.E."/>
            <person name="de Vos W.M."/>
            <person name="Barrangou R."/>
            <person name="Klaenhammer T.R."/>
            <person name="Caufield P.W."/>
            <person name="Cui Y."/>
            <person name="Zhang H."/>
            <person name="O'Toole P.W."/>
        </authorList>
    </citation>
    <scope>NUCLEOTIDE SEQUENCE [LARGE SCALE GENOMIC DNA]</scope>
    <source>
        <strain evidence="2 3">DSM 19682</strain>
    </source>
</reference>
<proteinExistence type="predicted"/>
<name>A0A0R1KCT6_9LACO</name>
<dbReference type="eggNOG" id="ENOG5033DER">
    <property type="taxonomic scope" value="Bacteria"/>
</dbReference>
<dbReference type="PATRIC" id="fig|1423775.4.peg.719"/>
<feature type="domain" description="SnoaL-like" evidence="1">
    <location>
        <begin position="27"/>
        <end position="118"/>
    </location>
</feature>
<accession>A0A0R1KCT6</accession>
<dbReference type="EMBL" id="AZDZ01000001">
    <property type="protein sequence ID" value="KRK81112.1"/>
    <property type="molecule type" value="Genomic_DNA"/>
</dbReference>
<sequence>MMNKTMDKNLETINKYFELSDFASNDEQAVNDIVDLFADNVTIRSGLDETASNKEETAAFFKAFFSRNKVLKHIHHTQTLENYYQTEWSVAGLKDDDSIFALHGFDYYRFDEDGKIVSLLIEIA</sequence>
<dbReference type="STRING" id="1423775.FD03_GL000704"/>
<organism evidence="2 3">
    <name type="scientific">Companilactobacillus nodensis DSM 19682 = JCM 14932 = NBRC 107160</name>
    <dbReference type="NCBI Taxonomy" id="1423775"/>
    <lineage>
        <taxon>Bacteria</taxon>
        <taxon>Bacillati</taxon>
        <taxon>Bacillota</taxon>
        <taxon>Bacilli</taxon>
        <taxon>Lactobacillales</taxon>
        <taxon>Lactobacillaceae</taxon>
        <taxon>Companilactobacillus</taxon>
    </lineage>
</organism>
<dbReference type="Pfam" id="PF12680">
    <property type="entry name" value="SnoaL_2"/>
    <property type="match status" value="1"/>
</dbReference>
<dbReference type="Proteomes" id="UP000051248">
    <property type="component" value="Unassembled WGS sequence"/>
</dbReference>
<gene>
    <name evidence="2" type="ORF">FD03_GL000704</name>
</gene>
<dbReference type="SUPFAM" id="SSF54427">
    <property type="entry name" value="NTF2-like"/>
    <property type="match status" value="1"/>
</dbReference>
<dbReference type="AlphaFoldDB" id="A0A0R1KCT6"/>
<keyword evidence="3" id="KW-1185">Reference proteome</keyword>
<comment type="caution">
    <text evidence="2">The sequence shown here is derived from an EMBL/GenBank/DDBJ whole genome shotgun (WGS) entry which is preliminary data.</text>
</comment>
<evidence type="ECO:0000259" key="1">
    <source>
        <dbReference type="Pfam" id="PF12680"/>
    </source>
</evidence>
<dbReference type="RefSeq" id="WP_051528048.1">
    <property type="nucleotide sequence ID" value="NZ_AZDZ01000001.1"/>
</dbReference>
<protein>
    <recommendedName>
        <fullName evidence="1">SnoaL-like domain-containing protein</fullName>
    </recommendedName>
</protein>
<dbReference type="InterPro" id="IPR032710">
    <property type="entry name" value="NTF2-like_dom_sf"/>
</dbReference>
<evidence type="ECO:0000313" key="2">
    <source>
        <dbReference type="EMBL" id="KRK81112.1"/>
    </source>
</evidence>
<dbReference type="Gene3D" id="3.10.450.50">
    <property type="match status" value="1"/>
</dbReference>
<dbReference type="InterPro" id="IPR037401">
    <property type="entry name" value="SnoaL-like"/>
</dbReference>
<evidence type="ECO:0000313" key="3">
    <source>
        <dbReference type="Proteomes" id="UP000051248"/>
    </source>
</evidence>
<dbReference type="OrthoDB" id="3267758at2"/>